<evidence type="ECO:0000313" key="1">
    <source>
        <dbReference type="EMBL" id="KKN44330.1"/>
    </source>
</evidence>
<dbReference type="EMBL" id="LAZR01001457">
    <property type="protein sequence ID" value="KKN44330.1"/>
    <property type="molecule type" value="Genomic_DNA"/>
</dbReference>
<reference evidence="1" key="1">
    <citation type="journal article" date="2015" name="Nature">
        <title>Complex archaea that bridge the gap between prokaryotes and eukaryotes.</title>
        <authorList>
            <person name="Spang A."/>
            <person name="Saw J.H."/>
            <person name="Jorgensen S.L."/>
            <person name="Zaremba-Niedzwiedzka K."/>
            <person name="Martijn J."/>
            <person name="Lind A.E."/>
            <person name="van Eijk R."/>
            <person name="Schleper C."/>
            <person name="Guy L."/>
            <person name="Ettema T.J."/>
        </authorList>
    </citation>
    <scope>NUCLEOTIDE SEQUENCE</scope>
</reference>
<accession>A0A0F9QJR7</accession>
<protein>
    <recommendedName>
        <fullName evidence="2">SWIM-type domain-containing protein</fullName>
    </recommendedName>
</protein>
<organism evidence="1">
    <name type="scientific">marine sediment metagenome</name>
    <dbReference type="NCBI Taxonomy" id="412755"/>
    <lineage>
        <taxon>unclassified sequences</taxon>
        <taxon>metagenomes</taxon>
        <taxon>ecological metagenomes</taxon>
    </lineage>
</organism>
<proteinExistence type="predicted"/>
<dbReference type="AlphaFoldDB" id="A0A0F9QJR7"/>
<name>A0A0F9QJR7_9ZZZZ</name>
<gene>
    <name evidence="1" type="ORF">LCGC14_0694320</name>
</gene>
<evidence type="ECO:0008006" key="2">
    <source>
        <dbReference type="Google" id="ProtNLM"/>
    </source>
</evidence>
<sequence>MTSGSDQYEESRCEYWGTTLYSCRCPGYNFRKKCRHVDFKRRKLVNKDANHTDEYDKILASIVSGIEATTFVEQNSEELLNKMKVIGDVFERHGKLYKLE</sequence>
<comment type="caution">
    <text evidence="1">The sequence shown here is derived from an EMBL/GenBank/DDBJ whole genome shotgun (WGS) entry which is preliminary data.</text>
</comment>